<gene>
    <name evidence="1" type="ORF">F2Q69_00012632</name>
</gene>
<dbReference type="EMBL" id="QGKX02000996">
    <property type="protein sequence ID" value="KAF3554329.1"/>
    <property type="molecule type" value="Genomic_DNA"/>
</dbReference>
<evidence type="ECO:0000313" key="2">
    <source>
        <dbReference type="Proteomes" id="UP000712600"/>
    </source>
</evidence>
<comment type="caution">
    <text evidence="1">The sequence shown here is derived from an EMBL/GenBank/DDBJ whole genome shotgun (WGS) entry which is preliminary data.</text>
</comment>
<dbReference type="AlphaFoldDB" id="A0A8S9QVB2"/>
<name>A0A8S9QVB2_BRACR</name>
<accession>A0A8S9QVB2</accession>
<dbReference type="Proteomes" id="UP000712600">
    <property type="component" value="Unassembled WGS sequence"/>
</dbReference>
<organism evidence="1 2">
    <name type="scientific">Brassica cretica</name>
    <name type="common">Mustard</name>
    <dbReference type="NCBI Taxonomy" id="69181"/>
    <lineage>
        <taxon>Eukaryota</taxon>
        <taxon>Viridiplantae</taxon>
        <taxon>Streptophyta</taxon>
        <taxon>Embryophyta</taxon>
        <taxon>Tracheophyta</taxon>
        <taxon>Spermatophyta</taxon>
        <taxon>Magnoliopsida</taxon>
        <taxon>eudicotyledons</taxon>
        <taxon>Gunneridae</taxon>
        <taxon>Pentapetalae</taxon>
        <taxon>rosids</taxon>
        <taxon>malvids</taxon>
        <taxon>Brassicales</taxon>
        <taxon>Brassicaceae</taxon>
        <taxon>Brassiceae</taxon>
        <taxon>Brassica</taxon>
    </lineage>
</organism>
<proteinExistence type="predicted"/>
<evidence type="ECO:0000313" key="1">
    <source>
        <dbReference type="EMBL" id="KAF3554329.1"/>
    </source>
</evidence>
<sequence>MIHESLQLATVEPNMRRNTQRRSRLTQQHRSTVAIRNRPTYHMKNRIQNERNSSPQISPLRPKIQAHVETDSLLAEACGKGTSSSRISEVDKRAAIDREIQESTDRAKKKPLDVNMTPSIDRHPKFSTRAFDLFRARKFHWEDKDEYGIYRDDQGCSRDMDGHIINVSKEEIRKLMDEL</sequence>
<protein>
    <submittedName>
        <fullName evidence="1">Uncharacterized protein</fullName>
    </submittedName>
</protein>
<reference evidence="1" key="1">
    <citation type="submission" date="2019-12" db="EMBL/GenBank/DDBJ databases">
        <title>Genome sequencing and annotation of Brassica cretica.</title>
        <authorList>
            <person name="Studholme D.J."/>
            <person name="Sarris P."/>
        </authorList>
    </citation>
    <scope>NUCLEOTIDE SEQUENCE</scope>
    <source>
        <strain evidence="1">PFS-109/04</strain>
        <tissue evidence="1">Leaf</tissue>
    </source>
</reference>